<keyword evidence="3" id="KW-1185">Reference proteome</keyword>
<gene>
    <name evidence="2" type="ORF">LV83_01180</name>
</gene>
<dbReference type="PANTHER" id="PTHR30383">
    <property type="entry name" value="THIOESTERASE 1/PROTEASE 1/LYSOPHOSPHOLIPASE L1"/>
    <property type="match status" value="1"/>
</dbReference>
<dbReference type="Proteomes" id="UP000249610">
    <property type="component" value="Unassembled WGS sequence"/>
</dbReference>
<evidence type="ECO:0000313" key="2">
    <source>
        <dbReference type="EMBL" id="RAI91955.1"/>
    </source>
</evidence>
<evidence type="ECO:0000259" key="1">
    <source>
        <dbReference type="Pfam" id="PF13472"/>
    </source>
</evidence>
<organism evidence="2 3">
    <name type="scientific">Algoriphagus yeomjeoni</name>
    <dbReference type="NCBI Taxonomy" id="291403"/>
    <lineage>
        <taxon>Bacteria</taxon>
        <taxon>Pseudomonadati</taxon>
        <taxon>Bacteroidota</taxon>
        <taxon>Cytophagia</taxon>
        <taxon>Cytophagales</taxon>
        <taxon>Cyclobacteriaceae</taxon>
        <taxon>Algoriphagus</taxon>
    </lineage>
</organism>
<proteinExistence type="predicted"/>
<accession>A0A327PI37</accession>
<dbReference type="SUPFAM" id="SSF52266">
    <property type="entry name" value="SGNH hydrolase"/>
    <property type="match status" value="1"/>
</dbReference>
<dbReference type="CDD" id="cd01822">
    <property type="entry name" value="Lysophospholipase_L1_like"/>
    <property type="match status" value="1"/>
</dbReference>
<dbReference type="GO" id="GO:0004622">
    <property type="term" value="F:phosphatidylcholine lysophospholipase activity"/>
    <property type="evidence" value="ECO:0007669"/>
    <property type="project" value="TreeGrafter"/>
</dbReference>
<dbReference type="Pfam" id="PF13472">
    <property type="entry name" value="Lipase_GDSL_2"/>
    <property type="match status" value="1"/>
</dbReference>
<name>A0A327PI37_9BACT</name>
<evidence type="ECO:0000313" key="3">
    <source>
        <dbReference type="Proteomes" id="UP000249610"/>
    </source>
</evidence>
<dbReference type="EMBL" id="QLLK01000003">
    <property type="protein sequence ID" value="RAI91955.1"/>
    <property type="molecule type" value="Genomic_DNA"/>
</dbReference>
<reference evidence="2 3" key="1">
    <citation type="submission" date="2018-06" db="EMBL/GenBank/DDBJ databases">
        <title>Genomic Encyclopedia of Archaeal and Bacterial Type Strains, Phase II (KMG-II): from individual species to whole genera.</title>
        <authorList>
            <person name="Goeker M."/>
        </authorList>
    </citation>
    <scope>NUCLEOTIDE SEQUENCE [LARGE SCALE GENOMIC DNA]</scope>
    <source>
        <strain evidence="2 3">DSM 23446</strain>
    </source>
</reference>
<protein>
    <submittedName>
        <fullName evidence="2">Acyl-CoA thioesterase-1</fullName>
    </submittedName>
</protein>
<dbReference type="AlphaFoldDB" id="A0A327PI37"/>
<dbReference type="Gene3D" id="3.40.50.1110">
    <property type="entry name" value="SGNH hydrolase"/>
    <property type="match status" value="1"/>
</dbReference>
<dbReference type="InterPro" id="IPR051532">
    <property type="entry name" value="Ester_Hydrolysis_Enzymes"/>
</dbReference>
<sequence>MNLLLRNPFGYIVLQFTFEISMRFKNLNSFFIPVALLFTLAAVSCSEKQTETTKQEVISEKAEETKADQKTILFFGNSLTAAYGIDPEDGFAGLTQQRIDSLGLNYRVINGGLSGETTAGGVGRLDWFLEEKPDIFVLELGGNDGLRGIAISETKKNLMLIIDKVREKYPDTKIILAGMQIPPNMGTDYAREFTEIYPAVAEEKDVTLIPFLLENVGGIKELNLPDGIHPTEEGHQIVFETIWPYIQKNLE</sequence>
<dbReference type="InterPro" id="IPR013830">
    <property type="entry name" value="SGNH_hydro"/>
</dbReference>
<dbReference type="PANTHER" id="PTHR30383:SF5">
    <property type="entry name" value="SGNH HYDROLASE-TYPE ESTERASE DOMAIN-CONTAINING PROTEIN"/>
    <property type="match status" value="1"/>
</dbReference>
<dbReference type="InterPro" id="IPR036514">
    <property type="entry name" value="SGNH_hydro_sf"/>
</dbReference>
<comment type="caution">
    <text evidence="2">The sequence shown here is derived from an EMBL/GenBank/DDBJ whole genome shotgun (WGS) entry which is preliminary data.</text>
</comment>
<feature type="domain" description="SGNH hydrolase-type esterase" evidence="1">
    <location>
        <begin position="74"/>
        <end position="237"/>
    </location>
</feature>